<reference evidence="9 10" key="1">
    <citation type="submission" date="2024-10" db="EMBL/GenBank/DDBJ databases">
        <title>Updated reference genomes for cyclostephanoid diatoms.</title>
        <authorList>
            <person name="Roberts W.R."/>
            <person name="Alverson A.J."/>
        </authorList>
    </citation>
    <scope>NUCLEOTIDE SEQUENCE [LARGE SCALE GENOMIC DNA]</scope>
    <source>
        <strain evidence="9 10">AJA228-03</strain>
    </source>
</reference>
<dbReference type="AlphaFoldDB" id="A0ABD3R5T4"/>
<feature type="transmembrane region" description="Helical" evidence="8">
    <location>
        <begin position="136"/>
        <end position="154"/>
    </location>
</feature>
<evidence type="ECO:0000256" key="7">
    <source>
        <dbReference type="SAM" id="MobiDB-lite"/>
    </source>
</evidence>
<name>A0ABD3R5T4_9STRA</name>
<dbReference type="InterPro" id="IPR009262">
    <property type="entry name" value="SLC35_F1/F2/F6"/>
</dbReference>
<dbReference type="SUPFAM" id="SSF103481">
    <property type="entry name" value="Multidrug resistance efflux transporter EmrE"/>
    <property type="match status" value="1"/>
</dbReference>
<evidence type="ECO:0000256" key="6">
    <source>
        <dbReference type="ARBA" id="ARBA00023136"/>
    </source>
</evidence>
<proteinExistence type="inferred from homology"/>
<keyword evidence="6 8" id="KW-0472">Membrane</keyword>
<feature type="transmembrane region" description="Helical" evidence="8">
    <location>
        <begin position="20"/>
        <end position="40"/>
    </location>
</feature>
<gene>
    <name evidence="9" type="ORF">ACHAXA_006321</name>
</gene>
<dbReference type="PANTHER" id="PTHR14233">
    <property type="entry name" value="DUF914-RELATED"/>
    <property type="match status" value="1"/>
</dbReference>
<feature type="compositionally biased region" description="Polar residues" evidence="7">
    <location>
        <begin position="53"/>
        <end position="63"/>
    </location>
</feature>
<dbReference type="EMBL" id="JALLPB020000530">
    <property type="protein sequence ID" value="KAL3808218.1"/>
    <property type="molecule type" value="Genomic_DNA"/>
</dbReference>
<keyword evidence="4 8" id="KW-0812">Transmembrane</keyword>
<feature type="transmembrane region" description="Helical" evidence="8">
    <location>
        <begin position="287"/>
        <end position="307"/>
    </location>
</feature>
<sequence>MSASTGLVQSKLHLDCNLSAPMFSMLSFYVPLSIICIGLLMRDERRRNNKVQLYSSTPSSDNSYDGAPSIYQQEQQRRRRRRRIRENFQSTASSNNYTTILAYKYTTITNVALFDAFSIPSAIVVSRCFFGRRYTGVHLLAVVACVIGIALNVIQDYMDDERVATEDASQETEQEQYIAKEYPHKMAGDALAIIGGILFGISNTLQEVTVKDGSLMEYLGCFTFFASIIASIQAMFFERQEIMAFYGKSSDETCSKSEGEFLFFLFAIAGMVTYAGIGAFLQFSDAAFFNLSLLTGDAWAVIFSVFAEGIKPPPTFYIALAITLSGVIIYETAPSPVVDPQQEDIGDLQLTENINTGTRDQSVRDNLVLT</sequence>
<evidence type="ECO:0000256" key="2">
    <source>
        <dbReference type="ARBA" id="ARBA00007863"/>
    </source>
</evidence>
<keyword evidence="5 8" id="KW-1133">Transmembrane helix</keyword>
<evidence type="ECO:0000256" key="4">
    <source>
        <dbReference type="ARBA" id="ARBA00022692"/>
    </source>
</evidence>
<evidence type="ECO:0000313" key="9">
    <source>
        <dbReference type="EMBL" id="KAL3808218.1"/>
    </source>
</evidence>
<evidence type="ECO:0000256" key="3">
    <source>
        <dbReference type="ARBA" id="ARBA00022448"/>
    </source>
</evidence>
<evidence type="ECO:0000256" key="5">
    <source>
        <dbReference type="ARBA" id="ARBA00022989"/>
    </source>
</evidence>
<organism evidence="9 10">
    <name type="scientific">Cyclostephanos tholiformis</name>
    <dbReference type="NCBI Taxonomy" id="382380"/>
    <lineage>
        <taxon>Eukaryota</taxon>
        <taxon>Sar</taxon>
        <taxon>Stramenopiles</taxon>
        <taxon>Ochrophyta</taxon>
        <taxon>Bacillariophyta</taxon>
        <taxon>Coscinodiscophyceae</taxon>
        <taxon>Thalassiosirophycidae</taxon>
        <taxon>Stephanodiscales</taxon>
        <taxon>Stephanodiscaceae</taxon>
        <taxon>Cyclostephanos</taxon>
    </lineage>
</organism>
<evidence type="ECO:0000313" key="10">
    <source>
        <dbReference type="Proteomes" id="UP001530377"/>
    </source>
</evidence>
<feature type="transmembrane region" description="Helical" evidence="8">
    <location>
        <begin position="261"/>
        <end position="281"/>
    </location>
</feature>
<comment type="subcellular location">
    <subcellularLocation>
        <location evidence="1">Membrane</location>
        <topology evidence="1">Multi-pass membrane protein</topology>
    </subcellularLocation>
</comment>
<protein>
    <submittedName>
        <fullName evidence="9">Uncharacterized protein</fullName>
    </submittedName>
</protein>
<dbReference type="Pfam" id="PF06027">
    <property type="entry name" value="SLC35F"/>
    <property type="match status" value="1"/>
</dbReference>
<evidence type="ECO:0000256" key="1">
    <source>
        <dbReference type="ARBA" id="ARBA00004141"/>
    </source>
</evidence>
<comment type="caution">
    <text evidence="9">The sequence shown here is derived from an EMBL/GenBank/DDBJ whole genome shotgun (WGS) entry which is preliminary data.</text>
</comment>
<keyword evidence="3" id="KW-0813">Transport</keyword>
<dbReference type="InterPro" id="IPR037185">
    <property type="entry name" value="EmrE-like"/>
</dbReference>
<evidence type="ECO:0000256" key="8">
    <source>
        <dbReference type="SAM" id="Phobius"/>
    </source>
</evidence>
<keyword evidence="10" id="KW-1185">Reference proteome</keyword>
<dbReference type="Proteomes" id="UP001530377">
    <property type="component" value="Unassembled WGS sequence"/>
</dbReference>
<dbReference type="PANTHER" id="PTHR14233:SF4">
    <property type="entry name" value="SOLUTE CARRIER FAMILY 35 MEMBER F2"/>
    <property type="match status" value="1"/>
</dbReference>
<dbReference type="GO" id="GO:0016020">
    <property type="term" value="C:membrane"/>
    <property type="evidence" value="ECO:0007669"/>
    <property type="project" value="UniProtKB-SubCell"/>
</dbReference>
<comment type="similarity">
    <text evidence="2">Belongs to the SLC35F solute transporter family.</text>
</comment>
<feature type="region of interest" description="Disordered" evidence="7">
    <location>
        <begin position="53"/>
        <end position="79"/>
    </location>
</feature>
<feature type="transmembrane region" description="Helical" evidence="8">
    <location>
        <begin position="215"/>
        <end position="237"/>
    </location>
</feature>
<accession>A0ABD3R5T4</accession>
<dbReference type="InterPro" id="IPR052221">
    <property type="entry name" value="SLC35F_Transporter"/>
</dbReference>